<dbReference type="EMBL" id="JBBPBF010000015">
    <property type="protein sequence ID" value="KAK7611060.1"/>
    <property type="molecule type" value="Genomic_DNA"/>
</dbReference>
<sequence length="212" mass="23704">MEGSLLARNYQAMSIVERSVSLAMIEFCCVCLSVWLAGWLAGWLSTASISNLMSARMTKPQMPSVSARQRLIPARQPDSQTTPTVAIPVHLRSRTSAMYSSTLHSCQWLPPSLSTRALPSTIETYLPPSTWTTVQIRASKLCCPSPVCRAAWMPVRQVCLSSFPVILSARFNYERRQPCVPYHDSFATVLQPVTMQPGIHDQFFSNRGHRDD</sequence>
<accession>A0ABR1N7B2</accession>
<dbReference type="Proteomes" id="UP001367316">
    <property type="component" value="Unassembled WGS sequence"/>
</dbReference>
<evidence type="ECO:0000313" key="3">
    <source>
        <dbReference type="Proteomes" id="UP001367316"/>
    </source>
</evidence>
<protein>
    <submittedName>
        <fullName evidence="2">Uncharacterized protein</fullName>
    </submittedName>
</protein>
<proteinExistence type="predicted"/>
<name>A0ABR1N7B2_9PEZI</name>
<keyword evidence="1" id="KW-0812">Transmembrane</keyword>
<evidence type="ECO:0000256" key="1">
    <source>
        <dbReference type="SAM" id="Phobius"/>
    </source>
</evidence>
<feature type="transmembrane region" description="Helical" evidence="1">
    <location>
        <begin position="20"/>
        <end position="44"/>
    </location>
</feature>
<organism evidence="2 3">
    <name type="scientific">Phyllosticta paracitricarpa</name>
    <dbReference type="NCBI Taxonomy" id="2016321"/>
    <lineage>
        <taxon>Eukaryota</taxon>
        <taxon>Fungi</taxon>
        <taxon>Dikarya</taxon>
        <taxon>Ascomycota</taxon>
        <taxon>Pezizomycotina</taxon>
        <taxon>Dothideomycetes</taxon>
        <taxon>Dothideomycetes incertae sedis</taxon>
        <taxon>Botryosphaeriales</taxon>
        <taxon>Phyllostictaceae</taxon>
        <taxon>Phyllosticta</taxon>
    </lineage>
</organism>
<keyword evidence="1" id="KW-0472">Membrane</keyword>
<reference evidence="2 3" key="1">
    <citation type="submission" date="2024-04" db="EMBL/GenBank/DDBJ databases">
        <title>Phyllosticta paracitricarpa is synonymous to the EU quarantine fungus P. citricarpa based on phylogenomic analyses.</title>
        <authorList>
            <consortium name="Lawrence Berkeley National Laboratory"/>
            <person name="Van ingen-buijs V.A."/>
            <person name="Van westerhoven A.C."/>
            <person name="Haridas S."/>
            <person name="Skiadas P."/>
            <person name="Martin F."/>
            <person name="Groenewald J.Z."/>
            <person name="Crous P.W."/>
            <person name="Seidl M.F."/>
        </authorList>
    </citation>
    <scope>NUCLEOTIDE SEQUENCE [LARGE SCALE GENOMIC DNA]</scope>
    <source>
        <strain evidence="2 3">CBS 141358</strain>
    </source>
</reference>
<keyword evidence="3" id="KW-1185">Reference proteome</keyword>
<evidence type="ECO:0000313" key="2">
    <source>
        <dbReference type="EMBL" id="KAK7611060.1"/>
    </source>
</evidence>
<comment type="caution">
    <text evidence="2">The sequence shown here is derived from an EMBL/GenBank/DDBJ whole genome shotgun (WGS) entry which is preliminary data.</text>
</comment>
<gene>
    <name evidence="2" type="ORF">JOL62DRAFT_88245</name>
</gene>
<keyword evidence="1" id="KW-1133">Transmembrane helix</keyword>